<protein>
    <recommendedName>
        <fullName evidence="5">Twin-arginine translocation signal domain-containing protein</fullName>
    </recommendedName>
</protein>
<feature type="region of interest" description="Disordered" evidence="1">
    <location>
        <begin position="36"/>
        <end position="71"/>
    </location>
</feature>
<feature type="chain" id="PRO_5045302271" description="Twin-arginine translocation signal domain-containing protein" evidence="2">
    <location>
        <begin position="27"/>
        <end position="85"/>
    </location>
</feature>
<evidence type="ECO:0000256" key="2">
    <source>
        <dbReference type="SAM" id="SignalP"/>
    </source>
</evidence>
<dbReference type="PROSITE" id="PS51318">
    <property type="entry name" value="TAT"/>
    <property type="match status" value="1"/>
</dbReference>
<dbReference type="RefSeq" id="WP_408144526.1">
    <property type="nucleotide sequence ID" value="NZ_JAQQCL010000010.1"/>
</dbReference>
<gene>
    <name evidence="3" type="ORF">PQQ73_15125</name>
</gene>
<evidence type="ECO:0000313" key="3">
    <source>
        <dbReference type="EMBL" id="MFM0717665.1"/>
    </source>
</evidence>
<keyword evidence="2" id="KW-0732">Signal</keyword>
<dbReference type="EMBL" id="JAQQCL010000010">
    <property type="protein sequence ID" value="MFM0717665.1"/>
    <property type="molecule type" value="Genomic_DNA"/>
</dbReference>
<sequence length="85" mass="8296">MTGRRAFLKEALITGTAAALAKPATAATSSAQAAVARPAASKPSPALAAAGTRAPSLDEAPAADTAHIGNPGSDFMVDLLRVAGI</sequence>
<dbReference type="InterPro" id="IPR006311">
    <property type="entry name" value="TAT_signal"/>
</dbReference>
<dbReference type="Proteomes" id="UP001629392">
    <property type="component" value="Unassembled WGS sequence"/>
</dbReference>
<comment type="caution">
    <text evidence="3">The sequence shown here is derived from an EMBL/GenBank/DDBJ whole genome shotgun (WGS) entry which is preliminary data.</text>
</comment>
<evidence type="ECO:0000313" key="4">
    <source>
        <dbReference type="Proteomes" id="UP001629392"/>
    </source>
</evidence>
<name>A0ABW9EG56_9BURK</name>
<evidence type="ECO:0000256" key="1">
    <source>
        <dbReference type="SAM" id="MobiDB-lite"/>
    </source>
</evidence>
<keyword evidence="4" id="KW-1185">Reference proteome</keyword>
<feature type="compositionally biased region" description="Low complexity" evidence="1">
    <location>
        <begin position="36"/>
        <end position="50"/>
    </location>
</feature>
<feature type="signal peptide" evidence="2">
    <location>
        <begin position="1"/>
        <end position="26"/>
    </location>
</feature>
<evidence type="ECO:0008006" key="5">
    <source>
        <dbReference type="Google" id="ProtNLM"/>
    </source>
</evidence>
<accession>A0ABW9EG56</accession>
<organism evidence="3 4">
    <name type="scientific">Paraburkholderia strydomiana</name>
    <dbReference type="NCBI Taxonomy" id="1245417"/>
    <lineage>
        <taxon>Bacteria</taxon>
        <taxon>Pseudomonadati</taxon>
        <taxon>Pseudomonadota</taxon>
        <taxon>Betaproteobacteria</taxon>
        <taxon>Burkholderiales</taxon>
        <taxon>Burkholderiaceae</taxon>
        <taxon>Paraburkholderia</taxon>
    </lineage>
</organism>
<reference evidence="3 4" key="1">
    <citation type="journal article" date="2024" name="Chem. Sci.">
        <title>Discovery of megapolipeptins by genome mining of a Burkholderiales bacteria collection.</title>
        <authorList>
            <person name="Paulo B.S."/>
            <person name="Recchia M.J.J."/>
            <person name="Lee S."/>
            <person name="Fergusson C.H."/>
            <person name="Romanowski S.B."/>
            <person name="Hernandez A."/>
            <person name="Krull N."/>
            <person name="Liu D.Y."/>
            <person name="Cavanagh H."/>
            <person name="Bos A."/>
            <person name="Gray C.A."/>
            <person name="Murphy B.T."/>
            <person name="Linington R.G."/>
            <person name="Eustaquio A.S."/>
        </authorList>
    </citation>
    <scope>NUCLEOTIDE SEQUENCE [LARGE SCALE GENOMIC DNA]</scope>
    <source>
        <strain evidence="3 4">RL17-350-BIC-E</strain>
    </source>
</reference>
<proteinExistence type="predicted"/>